<proteinExistence type="predicted"/>
<keyword evidence="2" id="KW-1185">Reference proteome</keyword>
<organism evidence="1 2">
    <name type="scientific">Caballeronia arvi</name>
    <dbReference type="NCBI Taxonomy" id="1777135"/>
    <lineage>
        <taxon>Bacteria</taxon>
        <taxon>Pseudomonadati</taxon>
        <taxon>Pseudomonadota</taxon>
        <taxon>Betaproteobacteria</taxon>
        <taxon>Burkholderiales</taxon>
        <taxon>Burkholderiaceae</taxon>
        <taxon>Caballeronia</taxon>
    </lineage>
</organism>
<comment type="caution">
    <text evidence="1">The sequence shown here is derived from an EMBL/GenBank/DDBJ whole genome shotgun (WGS) entry which is preliminary data.</text>
</comment>
<accession>A0A158L401</accession>
<dbReference type="EMBL" id="FCOM02000099">
    <property type="protein sequence ID" value="SAL87683.1"/>
    <property type="molecule type" value="Genomic_DNA"/>
</dbReference>
<protein>
    <submittedName>
        <fullName evidence="1">Uncharacterized protein</fullName>
    </submittedName>
</protein>
<name>A0A158L401_9BURK</name>
<dbReference type="Proteomes" id="UP000055019">
    <property type="component" value="Unassembled WGS sequence"/>
</dbReference>
<reference evidence="1" key="1">
    <citation type="submission" date="2016-01" db="EMBL/GenBank/DDBJ databases">
        <authorList>
            <person name="Peeters C."/>
        </authorList>
    </citation>
    <scope>NUCLEOTIDE SEQUENCE [LARGE SCALE GENOMIC DNA]</scope>
    <source>
        <strain evidence="1">LMG 29317</strain>
    </source>
</reference>
<dbReference type="AlphaFoldDB" id="A0A158L401"/>
<evidence type="ECO:0000313" key="1">
    <source>
        <dbReference type="EMBL" id="SAL87683.1"/>
    </source>
</evidence>
<sequence length="127" mass="13863">MAMVRRLAVTEAGKLLVRQRISGVVSRTVVDPAVGPARRVIAWSLNLWRKLADDHGFERDGHGRGEVLDVHADDACPSQLEREEYSKGPPKRSAMSALSIVLDPSTEGFRMSHNSAASNPTNTTQLS</sequence>
<evidence type="ECO:0000313" key="2">
    <source>
        <dbReference type="Proteomes" id="UP000055019"/>
    </source>
</evidence>
<gene>
    <name evidence="1" type="ORF">AWB74_08217</name>
</gene>